<dbReference type="AlphaFoldDB" id="A0AB34IV38"/>
<dbReference type="PANTHER" id="PTHR24111">
    <property type="entry name" value="LEUCINE-RICH REPEAT-CONTAINING PROTEIN 34"/>
    <property type="match status" value="1"/>
</dbReference>
<dbReference type="Proteomes" id="UP001515480">
    <property type="component" value="Unassembled WGS sequence"/>
</dbReference>
<evidence type="ECO:0000256" key="1">
    <source>
        <dbReference type="ARBA" id="ARBA00022737"/>
    </source>
</evidence>
<reference evidence="4 5" key="1">
    <citation type="journal article" date="2024" name="Science">
        <title>Giant polyketide synthase enzymes in the biosynthesis of giant marine polyether toxins.</title>
        <authorList>
            <person name="Fallon T.R."/>
            <person name="Shende V.V."/>
            <person name="Wierzbicki I.H."/>
            <person name="Pendleton A.L."/>
            <person name="Watervoot N.F."/>
            <person name="Auber R.P."/>
            <person name="Gonzalez D.J."/>
            <person name="Wisecaver J.H."/>
            <person name="Moore B.S."/>
        </authorList>
    </citation>
    <scope>NUCLEOTIDE SEQUENCE [LARGE SCALE GENOMIC DNA]</scope>
    <source>
        <strain evidence="4 5">12B1</strain>
    </source>
</reference>
<dbReference type="InterPro" id="IPR011993">
    <property type="entry name" value="PH-like_dom_sf"/>
</dbReference>
<dbReference type="PROSITE" id="PS50003">
    <property type="entry name" value="PH_DOMAIN"/>
    <property type="match status" value="1"/>
</dbReference>
<proteinExistence type="predicted"/>
<dbReference type="SMART" id="SM00233">
    <property type="entry name" value="PH"/>
    <property type="match status" value="1"/>
</dbReference>
<comment type="caution">
    <text evidence="4">The sequence shown here is derived from an EMBL/GenBank/DDBJ whole genome shotgun (WGS) entry which is preliminary data.</text>
</comment>
<sequence>MEASPSPLDGWHTKSGRGPFARSTRRYFRLHDGILSWYVSPSSAAAQNSLKLSECRVSAADGNKLKLQAPEKLYTLLVDDAATCNRWLAALLAHSRVVSSAPLPQKVGGTGGTPLKLQKAVLSRAATSAIGKRYLLSRSAEGTVELIQAVKRLVTLLAPSLGVTGEREASRLADQMENAILSVAVKVVLLYKHRRIAMADLGPLFGRVDAVCYQLALLHDTLSQGKDIETSWEDQKLKHWLTRVAGGVSAVDAELSLLIGSHLSSKSNGDFLAACRPLLLLLGDSARLRDLLLSERYRSAIAKLASSMNRLYANYQPDDEVDETTQKNRVAEDLGALRAEEGAQAALTIADESEESGEEGDDEDVEDRPPPFLVRRGVAMLRVGDEPATEVLLELCTDSIGWHSEASAIAEEVFLDSDSIIIVKNPPPARTELEVHTDGHQLALLLRHGPQLEREVARRELSAWEAALKGTIRAVLPPDEVMEELYPVFEEIEAQKRAEAQAEGIPHATRGESVAQTCERCLLYMREASPSLTPPAAYARLSGAEQAQFIAAAAAAAGGGVEAALCILRFVRAELPPDSRTAERASAHPHLLAAFAHALLHLHAASGDDLPADGFRRAQVYRLAVERGVQALCREAGGGLADAAVAAMLQRLALAADAHGLHELSLADAAAAAADGEGWAELCAALRQGPPLLAAVGSRGAASTFRFVDASIRSYFHALAICTAPPAPPLPLTDVDDAWRSTLFFGVDLGTPFQEGLVRAFGLGGERVLRLDGREAPPLLLFHLVNGMDSLRELHLTRCGLSASCLQLLLVRTTLLTTQTVTALVVDDNPIGDGAATALHDWLSGATPLEKLSMRSTRSSGATAQAIGDALALNRSLHTLLLDGNPLSDGDVYALRAAKQQADLRRGFVLEVSASGLTTNDTRVPPSQPWLDIPAELWW</sequence>
<gene>
    <name evidence="4" type="ORF">AB1Y20_007516</name>
</gene>
<feature type="region of interest" description="Disordered" evidence="2">
    <location>
        <begin position="348"/>
        <end position="370"/>
    </location>
</feature>
<dbReference type="Pfam" id="PF00169">
    <property type="entry name" value="PH"/>
    <property type="match status" value="1"/>
</dbReference>
<feature type="domain" description="PH" evidence="3">
    <location>
        <begin position="5"/>
        <end position="96"/>
    </location>
</feature>
<evidence type="ECO:0000259" key="3">
    <source>
        <dbReference type="PROSITE" id="PS50003"/>
    </source>
</evidence>
<dbReference type="InterPro" id="IPR001849">
    <property type="entry name" value="PH_domain"/>
</dbReference>
<dbReference type="PANTHER" id="PTHR24111:SF0">
    <property type="entry name" value="LEUCINE-RICH REPEAT-CONTAINING PROTEIN"/>
    <property type="match status" value="1"/>
</dbReference>
<dbReference type="InterPro" id="IPR052201">
    <property type="entry name" value="LRR-containing_regulator"/>
</dbReference>
<dbReference type="CDD" id="cd00821">
    <property type="entry name" value="PH"/>
    <property type="match status" value="1"/>
</dbReference>
<keyword evidence="5" id="KW-1185">Reference proteome</keyword>
<protein>
    <recommendedName>
        <fullName evidence="3">PH domain-containing protein</fullName>
    </recommendedName>
</protein>
<feature type="compositionally biased region" description="Acidic residues" evidence="2">
    <location>
        <begin position="351"/>
        <end position="366"/>
    </location>
</feature>
<dbReference type="SUPFAM" id="SSF50729">
    <property type="entry name" value="PH domain-like"/>
    <property type="match status" value="1"/>
</dbReference>
<dbReference type="SUPFAM" id="SSF52047">
    <property type="entry name" value="RNI-like"/>
    <property type="match status" value="1"/>
</dbReference>
<dbReference type="Gene3D" id="2.30.29.30">
    <property type="entry name" value="Pleckstrin-homology domain (PH domain)/Phosphotyrosine-binding domain (PTB)"/>
    <property type="match status" value="1"/>
</dbReference>
<evidence type="ECO:0000256" key="2">
    <source>
        <dbReference type="SAM" id="MobiDB-lite"/>
    </source>
</evidence>
<keyword evidence="1" id="KW-0677">Repeat</keyword>
<evidence type="ECO:0000313" key="5">
    <source>
        <dbReference type="Proteomes" id="UP001515480"/>
    </source>
</evidence>
<dbReference type="InterPro" id="IPR032675">
    <property type="entry name" value="LRR_dom_sf"/>
</dbReference>
<name>A0AB34IV38_PRYPA</name>
<accession>A0AB34IV38</accession>
<evidence type="ECO:0000313" key="4">
    <source>
        <dbReference type="EMBL" id="KAL1507911.1"/>
    </source>
</evidence>
<organism evidence="4 5">
    <name type="scientific">Prymnesium parvum</name>
    <name type="common">Toxic golden alga</name>
    <dbReference type="NCBI Taxonomy" id="97485"/>
    <lineage>
        <taxon>Eukaryota</taxon>
        <taxon>Haptista</taxon>
        <taxon>Haptophyta</taxon>
        <taxon>Prymnesiophyceae</taxon>
        <taxon>Prymnesiales</taxon>
        <taxon>Prymnesiaceae</taxon>
        <taxon>Prymnesium</taxon>
    </lineage>
</organism>
<dbReference type="EMBL" id="JBGBPQ010000017">
    <property type="protein sequence ID" value="KAL1507911.1"/>
    <property type="molecule type" value="Genomic_DNA"/>
</dbReference>
<dbReference type="Gene3D" id="3.80.10.10">
    <property type="entry name" value="Ribonuclease Inhibitor"/>
    <property type="match status" value="1"/>
</dbReference>